<comment type="caution">
    <text evidence="1">The sequence shown here is derived from an EMBL/GenBank/DDBJ whole genome shotgun (WGS) entry which is preliminary data.</text>
</comment>
<evidence type="ECO:0000313" key="2">
    <source>
        <dbReference type="Proteomes" id="UP000462212"/>
    </source>
</evidence>
<evidence type="ECO:0000313" key="1">
    <source>
        <dbReference type="EMBL" id="TVY33877.1"/>
    </source>
</evidence>
<dbReference type="EMBL" id="QGMJ01000727">
    <property type="protein sequence ID" value="TVY33877.1"/>
    <property type="molecule type" value="Genomic_DNA"/>
</dbReference>
<dbReference type="OrthoDB" id="3535423at2759"/>
<keyword evidence="2" id="KW-1185">Reference proteome</keyword>
<name>A0A8H8REJ0_9HELO</name>
<dbReference type="PANTHER" id="PTHR14097:SF9">
    <property type="entry name" value="EPIMERASE, PUTATIVE (AFU_ORTHOLOGUE AFUA_8G07320)-RELATED"/>
    <property type="match status" value="1"/>
</dbReference>
<reference evidence="1 2" key="1">
    <citation type="submission" date="2018-05" db="EMBL/GenBank/DDBJ databases">
        <title>Genome sequencing and assembly of the regulated plant pathogen Lachnellula willkommii and related sister species for the development of diagnostic species identification markers.</title>
        <authorList>
            <person name="Giroux E."/>
            <person name="Bilodeau G."/>
        </authorList>
    </citation>
    <scope>NUCLEOTIDE SEQUENCE [LARGE SCALE GENOMIC DNA]</scope>
    <source>
        <strain evidence="1 2">CBS 197.66</strain>
    </source>
</reference>
<sequence>MKLILTGATGFIGGEILTQCLNNPSITSLIVLSRRPIDSLSSHPKAKVIIMEDFKSYPEPVIREISDADACIWAMGTYNGNHQVEVEFPTAFAKAMLQERKAGKFRYVHLGGAFTVEDQDKTLYFMPAARRGRGLGEFTMRHFAKENGCEERWETIVMRPSGVLKKDRFRLTYHGDGINFGYCLGSDECAASMIDVALNGSTEAVWQNSEMVAKGRTLLEQ</sequence>
<dbReference type="AlphaFoldDB" id="A0A8H8REJ0"/>
<accession>A0A8H8REJ0</accession>
<dbReference type="PANTHER" id="PTHR14097">
    <property type="entry name" value="OXIDOREDUCTASE HTATIP2"/>
    <property type="match status" value="1"/>
</dbReference>
<organism evidence="1 2">
    <name type="scientific">Lachnellula subtilissima</name>
    <dbReference type="NCBI Taxonomy" id="602034"/>
    <lineage>
        <taxon>Eukaryota</taxon>
        <taxon>Fungi</taxon>
        <taxon>Dikarya</taxon>
        <taxon>Ascomycota</taxon>
        <taxon>Pezizomycotina</taxon>
        <taxon>Leotiomycetes</taxon>
        <taxon>Helotiales</taxon>
        <taxon>Lachnaceae</taxon>
        <taxon>Lachnellula</taxon>
    </lineage>
</organism>
<dbReference type="InterPro" id="IPR036291">
    <property type="entry name" value="NAD(P)-bd_dom_sf"/>
</dbReference>
<protein>
    <recommendedName>
        <fullName evidence="3">NAD(P)-binding domain-containing protein</fullName>
    </recommendedName>
</protein>
<dbReference type="Gene3D" id="3.40.50.720">
    <property type="entry name" value="NAD(P)-binding Rossmann-like Domain"/>
    <property type="match status" value="1"/>
</dbReference>
<dbReference type="Proteomes" id="UP000462212">
    <property type="component" value="Unassembled WGS sequence"/>
</dbReference>
<evidence type="ECO:0008006" key="3">
    <source>
        <dbReference type="Google" id="ProtNLM"/>
    </source>
</evidence>
<dbReference type="SUPFAM" id="SSF51735">
    <property type="entry name" value="NAD(P)-binding Rossmann-fold domains"/>
    <property type="match status" value="1"/>
</dbReference>
<proteinExistence type="predicted"/>
<gene>
    <name evidence="1" type="ORF">LSUB1_G005146</name>
</gene>